<accession>A0A2S5DAQ2</accession>
<dbReference type="PANTHER" id="PTHR35862:SF1">
    <property type="entry name" value="FELS-2 PROPHAGE PROTEIN"/>
    <property type="match status" value="1"/>
</dbReference>
<protein>
    <submittedName>
        <fullName evidence="4">Baseplate protein</fullName>
    </submittedName>
</protein>
<evidence type="ECO:0000259" key="3">
    <source>
        <dbReference type="Pfam" id="PF26079"/>
    </source>
</evidence>
<dbReference type="Proteomes" id="UP000237082">
    <property type="component" value="Unassembled WGS sequence"/>
</dbReference>
<dbReference type="InterPro" id="IPR058530">
    <property type="entry name" value="Baseplate_J-like_C"/>
</dbReference>
<evidence type="ECO:0000259" key="2">
    <source>
        <dbReference type="Pfam" id="PF26078"/>
    </source>
</evidence>
<dbReference type="RefSeq" id="WP_103904402.1">
    <property type="nucleotide sequence ID" value="NZ_PQWB01000164.1"/>
</dbReference>
<dbReference type="InterPro" id="IPR006949">
    <property type="entry name" value="Barrel_Baseplate_J-like"/>
</dbReference>
<evidence type="ECO:0000313" key="4">
    <source>
        <dbReference type="EMBL" id="POZ60165.1"/>
    </source>
</evidence>
<dbReference type="AlphaFoldDB" id="A0A2S5DAQ2"/>
<dbReference type="InterPro" id="IPR014507">
    <property type="entry name" value="Baseplate_assembly_J_pred"/>
</dbReference>
<feature type="domain" description="Baseplate J-like central" evidence="2">
    <location>
        <begin position="211"/>
        <end position="294"/>
    </location>
</feature>
<comment type="caution">
    <text evidence="4">The sequence shown here is derived from an EMBL/GenBank/DDBJ whole genome shotgun (WGS) entry which is preliminary data.</text>
</comment>
<evidence type="ECO:0000313" key="5">
    <source>
        <dbReference type="Proteomes" id="UP000237082"/>
    </source>
</evidence>
<dbReference type="EMBL" id="PQWB01000164">
    <property type="protein sequence ID" value="POZ60165.1"/>
    <property type="molecule type" value="Genomic_DNA"/>
</dbReference>
<gene>
    <name evidence="4" type="ORF">C2I19_20285</name>
</gene>
<dbReference type="PIRSF" id="PIRSF020481">
    <property type="entry name" value="BAP"/>
    <property type="match status" value="1"/>
</dbReference>
<dbReference type="OrthoDB" id="9793802at2"/>
<keyword evidence="5" id="KW-1185">Reference proteome</keyword>
<organism evidence="4 5">
    <name type="scientific">Chromobacterium alticapitis</name>
    <dbReference type="NCBI Taxonomy" id="2073169"/>
    <lineage>
        <taxon>Bacteria</taxon>
        <taxon>Pseudomonadati</taxon>
        <taxon>Pseudomonadota</taxon>
        <taxon>Betaproteobacteria</taxon>
        <taxon>Neisseriales</taxon>
        <taxon>Chromobacteriaceae</taxon>
        <taxon>Chromobacterium</taxon>
    </lineage>
</organism>
<dbReference type="Pfam" id="PF04865">
    <property type="entry name" value="Baseplate_J"/>
    <property type="match status" value="1"/>
</dbReference>
<sequence length="394" mass="41568">MSQITTDLPKFINDDPTAIAQEIAAYYQEKAGKKLYPGQVEQLLIDLIAYRESMARAAFNDAGRQNLVAFARAPMLDYLGELVGVTRLSAQRATGKAKLTFPAKASDSGMTQVILPAGSKIAGNANVQFQTVAELVVTLNAGAQDFTVDVEATVRGDIGNGFQPADLNQLVDTPGVKVDVVGVGATSGGIDVEDDERLRERIRLAPESFSVAGSVAAYRHHALSATQGVLDVAVVSASNLGKIAPPGDPVQPGEVRLFPLFRGNQPGAGQLDQVKSACSADRVRPLTDKVTVAAPPNYPFQVTARLQLYANSDSQQTLKAANASLDAYLAGRDDKLGCDIVPSQLVAALSVPGVYQVTLSQPAAAMVVPYFGWSSCTARDVQLDAADLDGVDHD</sequence>
<name>A0A2S5DAQ2_9NEIS</name>
<feature type="domain" description="Baseplate protein J-like barrel" evidence="1">
    <location>
        <begin position="111"/>
        <end position="189"/>
    </location>
</feature>
<dbReference type="InterPro" id="IPR058531">
    <property type="entry name" value="Baseplate_J_M"/>
</dbReference>
<evidence type="ECO:0000259" key="1">
    <source>
        <dbReference type="Pfam" id="PF04865"/>
    </source>
</evidence>
<dbReference type="Pfam" id="PF26079">
    <property type="entry name" value="Baseplate_J_C"/>
    <property type="match status" value="1"/>
</dbReference>
<dbReference type="InterPro" id="IPR052726">
    <property type="entry name" value="Phage_Baseplate_Hub"/>
</dbReference>
<dbReference type="PANTHER" id="PTHR35862">
    <property type="entry name" value="FELS-2 PROPHAGE PROTEIN"/>
    <property type="match status" value="1"/>
</dbReference>
<feature type="domain" description="Baseplate J-like C-terminal" evidence="3">
    <location>
        <begin position="301"/>
        <end position="377"/>
    </location>
</feature>
<reference evidence="5" key="1">
    <citation type="submission" date="2018-02" db="EMBL/GenBank/DDBJ databases">
        <authorList>
            <person name="O'Hara-Hanley K."/>
            <person name="Soby S."/>
        </authorList>
    </citation>
    <scope>NUCLEOTIDE SEQUENCE [LARGE SCALE GENOMIC DNA]</scope>
    <source>
        <strain evidence="5">MWU14-2602</strain>
    </source>
</reference>
<dbReference type="Pfam" id="PF26078">
    <property type="entry name" value="Baseplate_J_M"/>
    <property type="match status" value="1"/>
</dbReference>
<proteinExistence type="predicted"/>